<gene>
    <name evidence="2" type="ORF">TM448A00866_0028</name>
</gene>
<evidence type="ECO:0000256" key="1">
    <source>
        <dbReference type="SAM" id="MobiDB-lite"/>
    </source>
</evidence>
<accession>A0A6H1ZJW2</accession>
<evidence type="ECO:0000313" key="2">
    <source>
        <dbReference type="EMBL" id="QJA48213.1"/>
    </source>
</evidence>
<sequence>MRHNNGGRGTNNKPEPLPVTNQMPAVWGLVIDDMKERKRIGREKYGTHLQPFNGRDALVDAYQEALDLAVYLRQAIYERDLK</sequence>
<dbReference type="AlphaFoldDB" id="A0A6H1ZJW2"/>
<organism evidence="2">
    <name type="scientific">viral metagenome</name>
    <dbReference type="NCBI Taxonomy" id="1070528"/>
    <lineage>
        <taxon>unclassified sequences</taxon>
        <taxon>metagenomes</taxon>
        <taxon>organismal metagenomes</taxon>
    </lineage>
</organism>
<proteinExistence type="predicted"/>
<name>A0A6H1ZJW2_9ZZZZ</name>
<protein>
    <submittedName>
        <fullName evidence="2">Uncharacterized protein</fullName>
    </submittedName>
</protein>
<reference evidence="2" key="1">
    <citation type="submission" date="2020-03" db="EMBL/GenBank/DDBJ databases">
        <title>The deep terrestrial virosphere.</title>
        <authorList>
            <person name="Holmfeldt K."/>
            <person name="Nilsson E."/>
            <person name="Simone D."/>
            <person name="Lopez-Fernandez M."/>
            <person name="Wu X."/>
            <person name="de Brujin I."/>
            <person name="Lundin D."/>
            <person name="Andersson A."/>
            <person name="Bertilsson S."/>
            <person name="Dopson M."/>
        </authorList>
    </citation>
    <scope>NUCLEOTIDE SEQUENCE</scope>
    <source>
        <strain evidence="2">TM448A00866</strain>
    </source>
</reference>
<dbReference type="EMBL" id="MT144075">
    <property type="protein sequence ID" value="QJA48213.1"/>
    <property type="molecule type" value="Genomic_DNA"/>
</dbReference>
<feature type="region of interest" description="Disordered" evidence="1">
    <location>
        <begin position="1"/>
        <end position="20"/>
    </location>
</feature>